<dbReference type="NCBIfam" id="TIGR00277">
    <property type="entry name" value="HDIG"/>
    <property type="match status" value="1"/>
</dbReference>
<dbReference type="EC" id="3.6.1.41" evidence="1"/>
<evidence type="ECO:0000256" key="6">
    <source>
        <dbReference type="ARBA" id="ARBA00049417"/>
    </source>
</evidence>
<dbReference type="RefSeq" id="WP_156683094.1">
    <property type="nucleotide sequence ID" value="NZ_CABWIB010000001.1"/>
</dbReference>
<gene>
    <name evidence="8" type="ORF">OMES3154_00344</name>
</gene>
<dbReference type="EMBL" id="CABWIB010000001">
    <property type="protein sequence ID" value="VWL85068.1"/>
    <property type="molecule type" value="Genomic_DNA"/>
</dbReference>
<dbReference type="NCBIfam" id="TIGR00488">
    <property type="entry name" value="bis(5'-nucleosyl)-tetraphosphatase (symmetrical) YqeK"/>
    <property type="match status" value="1"/>
</dbReference>
<feature type="domain" description="HD/PDEase" evidence="7">
    <location>
        <begin position="11"/>
        <end position="137"/>
    </location>
</feature>
<dbReference type="Gene3D" id="1.10.3210.10">
    <property type="entry name" value="Hypothetical protein af1432"/>
    <property type="match status" value="1"/>
</dbReference>
<dbReference type="PANTHER" id="PTHR35795:SF1">
    <property type="entry name" value="BIS(5'-NUCLEOSYL)-TETRAPHOSPHATASE, SYMMETRICAL"/>
    <property type="match status" value="1"/>
</dbReference>
<dbReference type="InterPro" id="IPR006675">
    <property type="entry name" value="HDIG_dom"/>
</dbReference>
<dbReference type="InterPro" id="IPR005249">
    <property type="entry name" value="YqeK"/>
</dbReference>
<dbReference type="GO" id="GO:0046872">
    <property type="term" value="F:metal ion binding"/>
    <property type="evidence" value="ECO:0007669"/>
    <property type="project" value="UniProtKB-KW"/>
</dbReference>
<dbReference type="CDD" id="cd00077">
    <property type="entry name" value="HDc"/>
    <property type="match status" value="1"/>
</dbReference>
<sequence>MGINMDMKDMLSEKRYNHCLRTKEMAEKLCDRYNIDKKAIDAAFYHDICKELSLSDMIELIGDKYANDIDGMYNKSILHGYAGAKFLETKLGILDEEILSAVRYHTTGKKNMTDIEKVVYISDAIELGRDYPNVDKIREKVFENLNEGILMEIDYKIKMLIDKKVAIHKNTIEFRNELIKEVYGEK</sequence>
<protein>
    <recommendedName>
        <fullName evidence="1">bis(5'-nucleosyl)-tetraphosphatase (symmetrical)</fullName>
        <ecNumber evidence="1">3.6.1.41</ecNumber>
    </recommendedName>
</protein>
<dbReference type="Proteomes" id="UP000419017">
    <property type="component" value="Unassembled WGS sequence"/>
</dbReference>
<evidence type="ECO:0000256" key="2">
    <source>
        <dbReference type="ARBA" id="ARBA00022723"/>
    </source>
</evidence>
<name>A0A6I8M565_9FUSO</name>
<accession>A0A6I8M565</accession>
<comment type="catalytic activity">
    <reaction evidence="6">
        <text>P(1),P(4)-bis(5'-adenosyl) tetraphosphate + H2O = 2 ADP + 2 H(+)</text>
        <dbReference type="Rhea" id="RHEA:24252"/>
        <dbReference type="ChEBI" id="CHEBI:15377"/>
        <dbReference type="ChEBI" id="CHEBI:15378"/>
        <dbReference type="ChEBI" id="CHEBI:58141"/>
        <dbReference type="ChEBI" id="CHEBI:456216"/>
        <dbReference type="EC" id="3.6.1.41"/>
    </reaction>
</comment>
<keyword evidence="4 8" id="KW-0378">Hydrolase</keyword>
<dbReference type="PANTHER" id="PTHR35795">
    <property type="entry name" value="SLR1885 PROTEIN"/>
    <property type="match status" value="1"/>
</dbReference>
<dbReference type="GO" id="GO:0000166">
    <property type="term" value="F:nucleotide binding"/>
    <property type="evidence" value="ECO:0007669"/>
    <property type="project" value="UniProtKB-KW"/>
</dbReference>
<dbReference type="InterPro" id="IPR006674">
    <property type="entry name" value="HD_domain"/>
</dbReference>
<evidence type="ECO:0000259" key="7">
    <source>
        <dbReference type="SMART" id="SM00471"/>
    </source>
</evidence>
<evidence type="ECO:0000256" key="1">
    <source>
        <dbReference type="ARBA" id="ARBA00012506"/>
    </source>
</evidence>
<dbReference type="InterPro" id="IPR003607">
    <property type="entry name" value="HD/PDEase_dom"/>
</dbReference>
<reference evidence="8 9" key="1">
    <citation type="submission" date="2019-10" db="EMBL/GenBank/DDBJ databases">
        <authorList>
            <person name="Blom J."/>
        </authorList>
    </citation>
    <scope>NUCLEOTIDE SEQUENCE [LARGE SCALE GENOMIC DNA]</scope>
    <source>
        <strain evidence="8 9">ES3154-GLU</strain>
    </source>
</reference>
<dbReference type="GO" id="GO:0008803">
    <property type="term" value="F:bis(5'-nucleosyl)-tetraphosphatase (symmetrical) activity"/>
    <property type="evidence" value="ECO:0007669"/>
    <property type="project" value="UniProtKB-EC"/>
</dbReference>
<dbReference type="Pfam" id="PF01966">
    <property type="entry name" value="HD"/>
    <property type="match status" value="1"/>
</dbReference>
<proteinExistence type="predicted"/>
<dbReference type="AlphaFoldDB" id="A0A6I8M565"/>
<evidence type="ECO:0000256" key="5">
    <source>
        <dbReference type="ARBA" id="ARBA00023004"/>
    </source>
</evidence>
<keyword evidence="9" id="KW-1185">Reference proteome</keyword>
<keyword evidence="3" id="KW-0547">Nucleotide-binding</keyword>
<dbReference type="SMART" id="SM00471">
    <property type="entry name" value="HDc"/>
    <property type="match status" value="1"/>
</dbReference>
<keyword evidence="5" id="KW-0408">Iron</keyword>
<evidence type="ECO:0000313" key="8">
    <source>
        <dbReference type="EMBL" id="VWL85068.1"/>
    </source>
</evidence>
<evidence type="ECO:0000256" key="3">
    <source>
        <dbReference type="ARBA" id="ARBA00022741"/>
    </source>
</evidence>
<evidence type="ECO:0000313" key="9">
    <source>
        <dbReference type="Proteomes" id="UP000419017"/>
    </source>
</evidence>
<dbReference type="InterPro" id="IPR051094">
    <property type="entry name" value="Diverse_Catalytic_Enzymes"/>
</dbReference>
<keyword evidence="2" id="KW-0479">Metal-binding</keyword>
<organism evidence="8 9">
    <name type="scientific">Oceanivirga miroungae</name>
    <dbReference type="NCBI Taxonomy" id="1130046"/>
    <lineage>
        <taxon>Bacteria</taxon>
        <taxon>Fusobacteriati</taxon>
        <taxon>Fusobacteriota</taxon>
        <taxon>Fusobacteriia</taxon>
        <taxon>Fusobacteriales</taxon>
        <taxon>Leptotrichiaceae</taxon>
        <taxon>Oceanivirga</taxon>
    </lineage>
</organism>
<dbReference type="SUPFAM" id="SSF109604">
    <property type="entry name" value="HD-domain/PDEase-like"/>
    <property type="match status" value="1"/>
</dbReference>
<evidence type="ECO:0000256" key="4">
    <source>
        <dbReference type="ARBA" id="ARBA00022801"/>
    </source>
</evidence>